<protein>
    <submittedName>
        <fullName evidence="3">FecR family protein</fullName>
    </submittedName>
</protein>
<evidence type="ECO:0000256" key="1">
    <source>
        <dbReference type="SAM" id="Phobius"/>
    </source>
</evidence>
<keyword evidence="1" id="KW-0812">Transmembrane</keyword>
<gene>
    <name evidence="3" type="ORF">SAMN05661044_04375</name>
</gene>
<keyword evidence="1" id="KW-1133">Transmembrane helix</keyword>
<dbReference type="EMBL" id="FOAF01000008">
    <property type="protein sequence ID" value="SEM15329.1"/>
    <property type="molecule type" value="Genomic_DNA"/>
</dbReference>
<dbReference type="Proteomes" id="UP000199421">
    <property type="component" value="Unassembled WGS sequence"/>
</dbReference>
<feature type="domain" description="FecR protein" evidence="2">
    <location>
        <begin position="98"/>
        <end position="192"/>
    </location>
</feature>
<organism evidence="3 4">
    <name type="scientific">Olivibacter domesticus</name>
    <name type="common">Pseudosphingobacterium domesticum</name>
    <dbReference type="NCBI Taxonomy" id="407022"/>
    <lineage>
        <taxon>Bacteria</taxon>
        <taxon>Pseudomonadati</taxon>
        <taxon>Bacteroidota</taxon>
        <taxon>Sphingobacteriia</taxon>
        <taxon>Sphingobacteriales</taxon>
        <taxon>Sphingobacteriaceae</taxon>
        <taxon>Olivibacter</taxon>
    </lineage>
</organism>
<feature type="transmembrane region" description="Helical" evidence="1">
    <location>
        <begin position="74"/>
        <end position="93"/>
    </location>
</feature>
<dbReference type="InterPro" id="IPR012373">
    <property type="entry name" value="Ferrdict_sens_TM"/>
</dbReference>
<dbReference type="PIRSF" id="PIRSF018266">
    <property type="entry name" value="FecR"/>
    <property type="match status" value="1"/>
</dbReference>
<dbReference type="Pfam" id="PF04773">
    <property type="entry name" value="FecR"/>
    <property type="match status" value="1"/>
</dbReference>
<dbReference type="OrthoDB" id="1523489at2"/>
<dbReference type="Gene3D" id="2.60.120.1440">
    <property type="match status" value="1"/>
</dbReference>
<dbReference type="PANTHER" id="PTHR30273">
    <property type="entry name" value="PERIPLASMIC SIGNAL SENSOR AND SIGMA FACTOR ACTIVATOR FECR-RELATED"/>
    <property type="match status" value="1"/>
</dbReference>
<dbReference type="PANTHER" id="PTHR30273:SF2">
    <property type="entry name" value="PROTEIN FECR"/>
    <property type="match status" value="1"/>
</dbReference>
<dbReference type="InterPro" id="IPR006860">
    <property type="entry name" value="FecR"/>
</dbReference>
<keyword evidence="1" id="KW-0472">Membrane</keyword>
<proteinExistence type="predicted"/>
<reference evidence="4" key="1">
    <citation type="submission" date="2016-10" db="EMBL/GenBank/DDBJ databases">
        <authorList>
            <person name="Varghese N."/>
            <person name="Submissions S."/>
        </authorList>
    </citation>
    <scope>NUCLEOTIDE SEQUENCE [LARGE SCALE GENOMIC DNA]</scope>
    <source>
        <strain evidence="4">DSM 18733</strain>
    </source>
</reference>
<dbReference type="AlphaFoldDB" id="A0A1H7W2J5"/>
<dbReference type="STRING" id="407022.SAMN05661044_04375"/>
<accession>A0A1H7W2J5</accession>
<dbReference type="GO" id="GO:0016989">
    <property type="term" value="F:sigma factor antagonist activity"/>
    <property type="evidence" value="ECO:0007669"/>
    <property type="project" value="TreeGrafter"/>
</dbReference>
<evidence type="ECO:0000313" key="4">
    <source>
        <dbReference type="Proteomes" id="UP000199421"/>
    </source>
</evidence>
<dbReference type="RefSeq" id="WP_093328960.1">
    <property type="nucleotide sequence ID" value="NZ_FOAF01000008.1"/>
</dbReference>
<evidence type="ECO:0000313" key="3">
    <source>
        <dbReference type="EMBL" id="SEM15329.1"/>
    </source>
</evidence>
<keyword evidence="4" id="KW-1185">Reference proteome</keyword>
<evidence type="ECO:0000259" key="2">
    <source>
        <dbReference type="Pfam" id="PF04773"/>
    </source>
</evidence>
<name>A0A1H7W2J5_OLID1</name>
<sequence>MDPYNQHKEEERALNERFEKWYNEVDELHSYTEELRPQTRRNLRSNMLSAIKTKSNISYQPATSFSLKFRWKPVLYAASIILVFTSIVVLLSAPKKLTYKTAFGQIKQLKLPDGSLVKLNGNSSLVYHKYSFSSEREVWIKGEGTFQVVHRQNNQPFRVHVSDSTYIDVLGTEFNVRNRTVETLVALRNGKINFRYNSKKGKHQILIHPGQYLSLTENSTGYRLKDNAPIDDFFIWQQYKLVLNHGTLSYVLSTLSETYGLRLKVTDSKLLERDASGSLPLNVSHKEMISNIALLYDLNVMRKDDQFLLLPKSIYRK</sequence>